<evidence type="ECO:0000313" key="2">
    <source>
        <dbReference type="Proteomes" id="UP001485043"/>
    </source>
</evidence>
<reference evidence="1 2" key="1">
    <citation type="journal article" date="2024" name="Nat. Commun.">
        <title>Phylogenomics reveals the evolutionary origins of lichenization in chlorophyte algae.</title>
        <authorList>
            <person name="Puginier C."/>
            <person name="Libourel C."/>
            <person name="Otte J."/>
            <person name="Skaloud P."/>
            <person name="Haon M."/>
            <person name="Grisel S."/>
            <person name="Petersen M."/>
            <person name="Berrin J.G."/>
            <person name="Delaux P.M."/>
            <person name="Dal Grande F."/>
            <person name="Keller J."/>
        </authorList>
    </citation>
    <scope>NUCLEOTIDE SEQUENCE [LARGE SCALE GENOMIC DNA]</scope>
    <source>
        <strain evidence="1 2">SAG 2523</strain>
    </source>
</reference>
<dbReference type="EMBL" id="JALJOV010002046">
    <property type="protein sequence ID" value="KAK9835929.1"/>
    <property type="molecule type" value="Genomic_DNA"/>
</dbReference>
<dbReference type="Proteomes" id="UP001485043">
    <property type="component" value="Unassembled WGS sequence"/>
</dbReference>
<dbReference type="InterPro" id="IPR019587">
    <property type="entry name" value="Polyketide_cyclase/dehydratase"/>
</dbReference>
<comment type="caution">
    <text evidence="1">The sequence shown here is derived from an EMBL/GenBank/DDBJ whole genome shotgun (WGS) entry which is preliminary data.</text>
</comment>
<name>A0AAW1RQI1_9CHLO</name>
<dbReference type="Pfam" id="PF10604">
    <property type="entry name" value="Polyketide_cyc2"/>
    <property type="match status" value="1"/>
</dbReference>
<evidence type="ECO:0000313" key="1">
    <source>
        <dbReference type="EMBL" id="KAK9835929.1"/>
    </source>
</evidence>
<sequence>MARKQQEYRLQELIHADPSAVFQTLTDFTSLRRFVPNIIQTHREGPEGPFVVGSQWQETRNLLFLRGSLHLEVTELQPSRVQLAVR</sequence>
<proteinExistence type="predicted"/>
<dbReference type="AlphaFoldDB" id="A0AAW1RQI1"/>
<protein>
    <submittedName>
        <fullName evidence="1">Uncharacterized protein</fullName>
    </submittedName>
</protein>
<dbReference type="Gene3D" id="3.30.530.20">
    <property type="match status" value="1"/>
</dbReference>
<dbReference type="SUPFAM" id="SSF55961">
    <property type="entry name" value="Bet v1-like"/>
    <property type="match status" value="1"/>
</dbReference>
<accession>A0AAW1RQI1</accession>
<organism evidence="1 2">
    <name type="scientific">Apatococcus fuscideae</name>
    <dbReference type="NCBI Taxonomy" id="2026836"/>
    <lineage>
        <taxon>Eukaryota</taxon>
        <taxon>Viridiplantae</taxon>
        <taxon>Chlorophyta</taxon>
        <taxon>core chlorophytes</taxon>
        <taxon>Trebouxiophyceae</taxon>
        <taxon>Chlorellales</taxon>
        <taxon>Chlorellaceae</taxon>
        <taxon>Apatococcus</taxon>
    </lineage>
</organism>
<gene>
    <name evidence="1" type="ORF">WJX84_005170</name>
</gene>
<dbReference type="InterPro" id="IPR023393">
    <property type="entry name" value="START-like_dom_sf"/>
</dbReference>
<keyword evidence="2" id="KW-1185">Reference proteome</keyword>